<evidence type="ECO:0000313" key="3">
    <source>
        <dbReference type="Proteomes" id="UP000784294"/>
    </source>
</evidence>
<sequence>MKIQLIFSHRQPKNPNLKCAYDDHEDARVTQIAVSPESSVQFSLVGLAMSSGHVFVHRLSDGQSLFTCPRLPSSLIDGRLCPRIVVLQFLYPHHILPESNIQENKGQRQRLSILYTNGRLKEWTFPMYPIESAANNNAIDATVETSPPLTKSSKKSRHTPATTDQLHESDTDGMNIENIGLPEINSWLEDFFNQQSKYWHRIGTLHSMAYLSDSSWLLATESRIFILRMDQPYFEDTVALALGRKKSNTRSNDSLKMVIHHSGIIQCDVISPGEIAVVRVEPGSVLSKLPPPLYKKRFGF</sequence>
<evidence type="ECO:0000256" key="1">
    <source>
        <dbReference type="SAM" id="MobiDB-lite"/>
    </source>
</evidence>
<reference evidence="2" key="1">
    <citation type="submission" date="2018-11" db="EMBL/GenBank/DDBJ databases">
        <authorList>
            <consortium name="Pathogen Informatics"/>
        </authorList>
    </citation>
    <scope>NUCLEOTIDE SEQUENCE</scope>
</reference>
<accession>A0A3S5FE85</accession>
<dbReference type="EMBL" id="CAAALY010063605">
    <property type="protein sequence ID" value="VEL23735.1"/>
    <property type="molecule type" value="Genomic_DNA"/>
</dbReference>
<feature type="region of interest" description="Disordered" evidence="1">
    <location>
        <begin position="144"/>
        <end position="174"/>
    </location>
</feature>
<proteinExistence type="predicted"/>
<evidence type="ECO:0000313" key="2">
    <source>
        <dbReference type="EMBL" id="VEL23735.1"/>
    </source>
</evidence>
<organism evidence="2 3">
    <name type="scientific">Protopolystoma xenopodis</name>
    <dbReference type="NCBI Taxonomy" id="117903"/>
    <lineage>
        <taxon>Eukaryota</taxon>
        <taxon>Metazoa</taxon>
        <taxon>Spiralia</taxon>
        <taxon>Lophotrochozoa</taxon>
        <taxon>Platyhelminthes</taxon>
        <taxon>Monogenea</taxon>
        <taxon>Polyopisthocotylea</taxon>
        <taxon>Polystomatidea</taxon>
        <taxon>Polystomatidae</taxon>
        <taxon>Protopolystoma</taxon>
    </lineage>
</organism>
<dbReference type="Proteomes" id="UP000784294">
    <property type="component" value="Unassembled WGS sequence"/>
</dbReference>
<keyword evidence="3" id="KW-1185">Reference proteome</keyword>
<name>A0A3S5FE85_9PLAT</name>
<protein>
    <submittedName>
        <fullName evidence="2">Uncharacterized protein</fullName>
    </submittedName>
</protein>
<comment type="caution">
    <text evidence="2">The sequence shown here is derived from an EMBL/GenBank/DDBJ whole genome shotgun (WGS) entry which is preliminary data.</text>
</comment>
<gene>
    <name evidence="2" type="ORF">PXEA_LOCUS17175</name>
</gene>
<dbReference type="AlphaFoldDB" id="A0A3S5FE85"/>